<dbReference type="Pfam" id="PF01075">
    <property type="entry name" value="Glyco_transf_9"/>
    <property type="match status" value="1"/>
</dbReference>
<comment type="caution">
    <text evidence="6">The sequence shown here is derived from an EMBL/GenBank/DDBJ whole genome shotgun (WGS) entry which is preliminary data.</text>
</comment>
<evidence type="ECO:0000256" key="3">
    <source>
        <dbReference type="ARBA" id="ARBA00043995"/>
    </source>
</evidence>
<dbReference type="InterPro" id="IPR011910">
    <property type="entry name" value="RfaF"/>
</dbReference>
<proteinExistence type="inferred from homology"/>
<dbReference type="InterPro" id="IPR051199">
    <property type="entry name" value="LPS_LOS_Heptosyltrfase"/>
</dbReference>
<evidence type="ECO:0000313" key="7">
    <source>
        <dbReference type="Proteomes" id="UP000031465"/>
    </source>
</evidence>
<dbReference type="GO" id="GO:0005829">
    <property type="term" value="C:cytosol"/>
    <property type="evidence" value="ECO:0007669"/>
    <property type="project" value="TreeGrafter"/>
</dbReference>
<dbReference type="PANTHER" id="PTHR30160:SF7">
    <property type="entry name" value="ADP-HEPTOSE--LPS HEPTOSYLTRANSFERASE 2"/>
    <property type="match status" value="1"/>
</dbReference>
<evidence type="ECO:0000256" key="4">
    <source>
        <dbReference type="ARBA" id="ARBA00044042"/>
    </source>
</evidence>
<keyword evidence="2 6" id="KW-0808">Transferase</keyword>
<dbReference type="SUPFAM" id="SSF53756">
    <property type="entry name" value="UDP-Glycosyltransferase/glycogen phosphorylase"/>
    <property type="match status" value="1"/>
</dbReference>
<dbReference type="EC" id="2.4.99.24" evidence="4"/>
<comment type="similarity">
    <text evidence="3">Belongs to the glycosyltransferase 9 family.</text>
</comment>
<evidence type="ECO:0000256" key="1">
    <source>
        <dbReference type="ARBA" id="ARBA00022676"/>
    </source>
</evidence>
<evidence type="ECO:0000313" key="6">
    <source>
        <dbReference type="EMBL" id="KIC74424.1"/>
    </source>
</evidence>
<gene>
    <name evidence="6" type="primary">rfaF</name>
    <name evidence="6" type="ORF">DB44_AJ00020</name>
</gene>
<protein>
    <recommendedName>
        <fullName evidence="4">lipopolysaccharide heptosyltransferase II</fullName>
        <ecNumber evidence="4">2.4.99.24</ecNumber>
    </recommendedName>
</protein>
<dbReference type="InterPro" id="IPR002201">
    <property type="entry name" value="Glyco_trans_9"/>
</dbReference>
<organism evidence="6 7">
    <name type="scientific">Candidatus Protochlamydia amoebophila</name>
    <dbReference type="NCBI Taxonomy" id="362787"/>
    <lineage>
        <taxon>Bacteria</taxon>
        <taxon>Pseudomonadati</taxon>
        <taxon>Chlamydiota</taxon>
        <taxon>Chlamydiia</taxon>
        <taxon>Parachlamydiales</taxon>
        <taxon>Parachlamydiaceae</taxon>
        <taxon>Candidatus Protochlamydia</taxon>
    </lineage>
</organism>
<dbReference type="GO" id="GO:0009244">
    <property type="term" value="P:lipopolysaccharide core region biosynthetic process"/>
    <property type="evidence" value="ECO:0007669"/>
    <property type="project" value="TreeGrafter"/>
</dbReference>
<sequence>MALSKKTFLSLNPQNIIIRMPNWLGDLVMATPILADLKNYWPHAKLTVVCQGLLGAVIEHDPHIHHVISFERSKRWKQTQKCNENLLISLKEGNYDLGILLTNSFSSAWKFWQGNVKNKIGYSTHWRSWLLDHAIPFSPNYTQQHLVVTYKQLLEPLGISLSNNSPTLYLTQKELENTQQQLISHRVKSQDLIIGINPGAAYGSAKCWLPERFKDLTEKLLTHPRTKILFFGDKTGTPLVNEICQGLPDRVINLASKTSIRELMAYIKLCHVFLTNDSGPMHVAAALNTPLVALFGSTSDIATGPYQGGTVIHKHVPCSPCYRRECPIDFRCMKRIEVEEVYQSICSYLPL</sequence>
<dbReference type="NCBIfam" id="TIGR02195">
    <property type="entry name" value="heptsyl_trn_II"/>
    <property type="match status" value="1"/>
</dbReference>
<accession>A0A0C1HAK5</accession>
<comment type="catalytic activity">
    <reaction evidence="5">
        <text>an L-alpha-D-Hep-(1-&gt;5)-[alpha-Kdo-(2-&gt;4)]-alpha-Kdo-(2-&gt;6)-lipid A + ADP-L-glycero-beta-D-manno-heptose = an L-alpha-D-Hep-(1-&gt;3)-L-alpha-D-Hep-(1-&gt;5)-[alpha-Kdo-(2-&gt;4)]-alpha-Kdo-(2-&gt;6)-lipid A + ADP + H(+)</text>
        <dbReference type="Rhea" id="RHEA:74071"/>
        <dbReference type="ChEBI" id="CHEBI:15378"/>
        <dbReference type="ChEBI" id="CHEBI:61506"/>
        <dbReference type="ChEBI" id="CHEBI:193068"/>
        <dbReference type="ChEBI" id="CHEBI:193069"/>
        <dbReference type="ChEBI" id="CHEBI:456216"/>
        <dbReference type="EC" id="2.4.99.24"/>
    </reaction>
</comment>
<keyword evidence="1" id="KW-0328">Glycosyltransferase</keyword>
<dbReference type="Gene3D" id="3.40.50.2000">
    <property type="entry name" value="Glycogen Phosphorylase B"/>
    <property type="match status" value="2"/>
</dbReference>
<dbReference type="EMBL" id="JSAN01000010">
    <property type="protein sequence ID" value="KIC74424.1"/>
    <property type="molecule type" value="Genomic_DNA"/>
</dbReference>
<dbReference type="CDD" id="cd03789">
    <property type="entry name" value="GT9_LPS_heptosyltransferase"/>
    <property type="match status" value="1"/>
</dbReference>
<evidence type="ECO:0000256" key="5">
    <source>
        <dbReference type="ARBA" id="ARBA00047503"/>
    </source>
</evidence>
<dbReference type="AlphaFoldDB" id="A0A0C1HAK5"/>
<reference evidence="6 7" key="1">
    <citation type="journal article" date="2014" name="Mol. Biol. Evol.">
        <title>Massive expansion of Ubiquitination-related gene families within the Chlamydiae.</title>
        <authorList>
            <person name="Domman D."/>
            <person name="Collingro A."/>
            <person name="Lagkouvardos I."/>
            <person name="Gehre L."/>
            <person name="Weinmaier T."/>
            <person name="Rattei T."/>
            <person name="Subtil A."/>
            <person name="Horn M."/>
        </authorList>
    </citation>
    <scope>NUCLEOTIDE SEQUENCE [LARGE SCALE GENOMIC DNA]</scope>
    <source>
        <strain evidence="6 7">EI2</strain>
    </source>
</reference>
<dbReference type="PANTHER" id="PTHR30160">
    <property type="entry name" value="TETRAACYLDISACCHARIDE 4'-KINASE-RELATED"/>
    <property type="match status" value="1"/>
</dbReference>
<dbReference type="GO" id="GO:0008713">
    <property type="term" value="F:ADP-heptose-lipopolysaccharide heptosyltransferase activity"/>
    <property type="evidence" value="ECO:0007669"/>
    <property type="project" value="UniProtKB-EC"/>
</dbReference>
<dbReference type="Proteomes" id="UP000031465">
    <property type="component" value="Unassembled WGS sequence"/>
</dbReference>
<name>A0A0C1HAK5_9BACT</name>
<evidence type="ECO:0000256" key="2">
    <source>
        <dbReference type="ARBA" id="ARBA00022679"/>
    </source>
</evidence>
<dbReference type="PATRIC" id="fig|362787.3.peg.18"/>